<evidence type="ECO:0000313" key="3">
    <source>
        <dbReference type="Proteomes" id="UP000053660"/>
    </source>
</evidence>
<sequence>MGGGGGLFDSSCTSITSCREELYQWNALTTAKRVTYWNPLIEGMNRLIVLKDRHVYCRLKVTIDTPAIFIMLSRDPYPEELQCKRQRSSDNGTKMHRKSGEPRSAPRRGGRKQQQGSNKWSRPTKEAKEAEAAERQELIQKLEKLP</sequence>
<dbReference type="OrthoDB" id="424402at2759"/>
<organism evidence="2 3">
    <name type="scientific">Oesophagostomum dentatum</name>
    <name type="common">Nodular worm</name>
    <dbReference type="NCBI Taxonomy" id="61180"/>
    <lineage>
        <taxon>Eukaryota</taxon>
        <taxon>Metazoa</taxon>
        <taxon>Ecdysozoa</taxon>
        <taxon>Nematoda</taxon>
        <taxon>Chromadorea</taxon>
        <taxon>Rhabditida</taxon>
        <taxon>Rhabditina</taxon>
        <taxon>Rhabditomorpha</taxon>
        <taxon>Strongyloidea</taxon>
        <taxon>Strongylidae</taxon>
        <taxon>Oesophagostomum</taxon>
    </lineage>
</organism>
<accession>A0A0B1RPB3</accession>
<name>A0A0B1RPB3_OESDE</name>
<keyword evidence="3" id="KW-1185">Reference proteome</keyword>
<feature type="compositionally biased region" description="Polar residues" evidence="1">
    <location>
        <begin position="112"/>
        <end position="121"/>
    </location>
</feature>
<proteinExistence type="predicted"/>
<dbReference type="EMBL" id="KN613281">
    <property type="protein sequence ID" value="KHJ74893.1"/>
    <property type="molecule type" value="Genomic_DNA"/>
</dbReference>
<dbReference type="Proteomes" id="UP000053660">
    <property type="component" value="Unassembled WGS sequence"/>
</dbReference>
<evidence type="ECO:0000313" key="2">
    <source>
        <dbReference type="EMBL" id="KHJ74893.1"/>
    </source>
</evidence>
<protein>
    <submittedName>
        <fullName evidence="2">Uncharacterized protein</fullName>
    </submittedName>
</protein>
<gene>
    <name evidence="2" type="ORF">OESDEN_25491</name>
</gene>
<reference evidence="2 3" key="1">
    <citation type="submission" date="2014-03" db="EMBL/GenBank/DDBJ databases">
        <title>Draft genome of the hookworm Oesophagostomum dentatum.</title>
        <authorList>
            <person name="Mitreva M."/>
        </authorList>
    </citation>
    <scope>NUCLEOTIDE SEQUENCE [LARGE SCALE GENOMIC DNA]</scope>
    <source>
        <strain evidence="2 3">OD-Hann</strain>
    </source>
</reference>
<dbReference type="AlphaFoldDB" id="A0A0B1RPB3"/>
<feature type="region of interest" description="Disordered" evidence="1">
    <location>
        <begin position="81"/>
        <end position="146"/>
    </location>
</feature>
<evidence type="ECO:0000256" key="1">
    <source>
        <dbReference type="SAM" id="MobiDB-lite"/>
    </source>
</evidence>
<feature type="compositionally biased region" description="Basic and acidic residues" evidence="1">
    <location>
        <begin position="123"/>
        <end position="146"/>
    </location>
</feature>